<dbReference type="Proteomes" id="UP000184123">
    <property type="component" value="Unassembled WGS sequence"/>
</dbReference>
<dbReference type="STRING" id="44933.SAMN05660971_03236"/>
<organism evidence="1 2">
    <name type="scientific">Halomonas cupida</name>
    <dbReference type="NCBI Taxonomy" id="44933"/>
    <lineage>
        <taxon>Bacteria</taxon>
        <taxon>Pseudomonadati</taxon>
        <taxon>Pseudomonadota</taxon>
        <taxon>Gammaproteobacteria</taxon>
        <taxon>Oceanospirillales</taxon>
        <taxon>Halomonadaceae</taxon>
        <taxon>Halomonas</taxon>
    </lineage>
</organism>
<dbReference type="EMBL" id="FRCA01000009">
    <property type="protein sequence ID" value="SHM54245.1"/>
    <property type="molecule type" value="Genomic_DNA"/>
</dbReference>
<dbReference type="GO" id="GO:0016740">
    <property type="term" value="F:transferase activity"/>
    <property type="evidence" value="ECO:0007669"/>
    <property type="project" value="UniProtKB-KW"/>
</dbReference>
<dbReference type="InterPro" id="IPR014942">
    <property type="entry name" value="AbiEii"/>
</dbReference>
<dbReference type="Pfam" id="PF08843">
    <property type="entry name" value="AbiEii"/>
    <property type="match status" value="1"/>
</dbReference>
<sequence>MMFTRLHHQAIGEILTQFDADFLRQNHILFGGGTRIALELDEFRESVDIDLFCIGRSAYRAARQAVTNTSLGPLLRPGHTVRLYREREIRADRDAIRTLLDGPHRPIKLEIINFANDQLLPDMEQGLFPIPCVNQEGCFATKLTANADRYRNHIKDILDLCMMRNKWGPIPQAAWNIACDEYGERVIATALGEALQTLSYHHQSSLEHAVESLHMSEDTARSLIERQAPEWLHELTRAGITNQ</sequence>
<evidence type="ECO:0000313" key="2">
    <source>
        <dbReference type="Proteomes" id="UP000184123"/>
    </source>
</evidence>
<evidence type="ECO:0000313" key="1">
    <source>
        <dbReference type="EMBL" id="SHM54245.1"/>
    </source>
</evidence>
<dbReference type="RefSeq" id="WP_073436254.1">
    <property type="nucleotide sequence ID" value="NZ_BJXU01000094.1"/>
</dbReference>
<dbReference type="OrthoDB" id="5508069at2"/>
<name>A0A1M7JMV8_9GAMM</name>
<gene>
    <name evidence="1" type="ORF">SAMN05660971_03236</name>
</gene>
<accession>A0A1M7JMV8</accession>
<keyword evidence="1" id="KW-0808">Transferase</keyword>
<proteinExistence type="predicted"/>
<dbReference type="AlphaFoldDB" id="A0A1M7JMV8"/>
<reference evidence="1 2" key="1">
    <citation type="submission" date="2016-11" db="EMBL/GenBank/DDBJ databases">
        <authorList>
            <person name="Jaros S."/>
            <person name="Januszkiewicz K."/>
            <person name="Wedrychowicz H."/>
        </authorList>
    </citation>
    <scope>NUCLEOTIDE SEQUENCE [LARGE SCALE GENOMIC DNA]</scope>
    <source>
        <strain evidence="1 2">DSM 4740</strain>
    </source>
</reference>
<protein>
    <submittedName>
        <fullName evidence="1">Nucleotidyl transferase AbiEii toxin, Type IV TA system</fullName>
    </submittedName>
</protein>